<keyword evidence="3 8" id="KW-0813">Transport</keyword>
<evidence type="ECO:0000256" key="5">
    <source>
        <dbReference type="ARBA" id="ARBA00022692"/>
    </source>
</evidence>
<comment type="subcellular location">
    <subcellularLocation>
        <location evidence="1 8">Cell membrane</location>
        <topology evidence="1 8">Multi-pass membrane protein</topology>
    </subcellularLocation>
</comment>
<name>A0A9X7P6R1_9FIRM</name>
<feature type="transmembrane region" description="Helical" evidence="8">
    <location>
        <begin position="103"/>
        <end position="123"/>
    </location>
</feature>
<feature type="transmembrane region" description="Helical" evidence="8">
    <location>
        <begin position="264"/>
        <end position="284"/>
    </location>
</feature>
<evidence type="ECO:0000313" key="9">
    <source>
        <dbReference type="EMBL" id="PRR73555.1"/>
    </source>
</evidence>
<evidence type="ECO:0000256" key="7">
    <source>
        <dbReference type="ARBA" id="ARBA00023136"/>
    </source>
</evidence>
<feature type="transmembrane region" description="Helical" evidence="8">
    <location>
        <begin position="367"/>
        <end position="386"/>
    </location>
</feature>
<feature type="transmembrane region" description="Helical" evidence="8">
    <location>
        <begin position="129"/>
        <end position="151"/>
    </location>
</feature>
<feature type="transmembrane region" description="Helical" evidence="8">
    <location>
        <begin position="446"/>
        <end position="465"/>
    </location>
</feature>
<keyword evidence="6 8" id="KW-1133">Transmembrane helix</keyword>
<dbReference type="PANTHER" id="PTHR30003">
    <property type="entry name" value="L-LACTATE PERMEASE"/>
    <property type="match status" value="1"/>
</dbReference>
<evidence type="ECO:0000256" key="4">
    <source>
        <dbReference type="ARBA" id="ARBA00022475"/>
    </source>
</evidence>
<evidence type="ECO:0000256" key="2">
    <source>
        <dbReference type="ARBA" id="ARBA00010100"/>
    </source>
</evidence>
<feature type="transmembrane region" description="Helical" evidence="8">
    <location>
        <begin position="407"/>
        <end position="426"/>
    </location>
</feature>
<protein>
    <recommendedName>
        <fullName evidence="8">L-lactate permease</fullName>
    </recommendedName>
</protein>
<keyword evidence="4 8" id="KW-1003">Cell membrane</keyword>
<sequence>MNTYLLAFLAFLPILVAMFLLVGLGWGARQAMPVGYVVVFIVGIVIWKMSLTTVLAATIQGLWIAATLLWIIFGALLLLATLKHSGAIATIRAGFMKISPDRRIQAIIVGFLFGSFIEGASGFGTPAAIVGPLLLALGFPAFAAVIVGMVTQSMPVTFGAVGTPILVGVNTGLTGAAVVEAHAKSLGLTWPQYLASIGARAGIFHAIIGFVMPLIICMMLTRFFGKNKSWKEGLEVWPFALFAGIVFAIPYVLLANFVGPEFPSMISGLLAVGITSFAASKGFLQPKKVWDFPPEKEWEPGWMGTVSGDPGQVRANMSLIKAWIPYVLVGLFLLLTRMNPGLKGALTKITINHLNILGTSISHKWEWVYSPGAVISFVAIITWLLYQMKGEEIKAALKESSGQLVNASTALIFTVPMVRIFIMSNLNNSGLESMPILLARAVADAVGGAWPAFAAVIGALGAMIAGSNTISNMTFSLFQWSVADFIGVSQRLVVAIQAVGGAAGNMICVHNAVAAAAVVGMIGKEGLILRRTFLPTIYYLAAVGIYGMIAIYVLGLQ</sequence>
<evidence type="ECO:0000256" key="1">
    <source>
        <dbReference type="ARBA" id="ARBA00004651"/>
    </source>
</evidence>
<dbReference type="EMBL" id="PVXL01000040">
    <property type="protein sequence ID" value="PRR73555.1"/>
    <property type="molecule type" value="Genomic_DNA"/>
</dbReference>
<dbReference type="GO" id="GO:0005886">
    <property type="term" value="C:plasma membrane"/>
    <property type="evidence" value="ECO:0007669"/>
    <property type="project" value="UniProtKB-SubCell"/>
</dbReference>
<comment type="function">
    <text evidence="8">Uptake of L-lactate across the membrane. Can also transport D-lactate and glycolate.</text>
</comment>
<proteinExistence type="inferred from homology"/>
<gene>
    <name evidence="9" type="primary">lldP</name>
    <name evidence="9" type="ORF">MOST_14030</name>
</gene>
<evidence type="ECO:0000256" key="8">
    <source>
        <dbReference type="RuleBase" id="RU365092"/>
    </source>
</evidence>
<evidence type="ECO:0000313" key="10">
    <source>
        <dbReference type="Proteomes" id="UP000239430"/>
    </source>
</evidence>
<feature type="transmembrane region" description="Helical" evidence="8">
    <location>
        <begin position="502"/>
        <end position="524"/>
    </location>
</feature>
<dbReference type="InterPro" id="IPR003804">
    <property type="entry name" value="Lactate_perm"/>
</dbReference>
<dbReference type="GO" id="GO:0015129">
    <property type="term" value="F:lactate transmembrane transporter activity"/>
    <property type="evidence" value="ECO:0007669"/>
    <property type="project" value="UniProtKB-UniRule"/>
</dbReference>
<dbReference type="Pfam" id="PF02652">
    <property type="entry name" value="Lactate_perm"/>
    <property type="match status" value="1"/>
</dbReference>
<evidence type="ECO:0000256" key="3">
    <source>
        <dbReference type="ARBA" id="ARBA00022448"/>
    </source>
</evidence>
<keyword evidence="5 8" id="KW-0812">Transmembrane</keyword>
<dbReference type="AlphaFoldDB" id="A0A9X7P6R1"/>
<feature type="transmembrane region" description="Helical" evidence="8">
    <location>
        <begin position="62"/>
        <end position="82"/>
    </location>
</feature>
<dbReference type="Proteomes" id="UP000239430">
    <property type="component" value="Unassembled WGS sequence"/>
</dbReference>
<accession>A0A9X7P6R1</accession>
<organism evidence="9 10">
    <name type="scientific">Neomoorella stamsii</name>
    <dbReference type="NCBI Taxonomy" id="1266720"/>
    <lineage>
        <taxon>Bacteria</taxon>
        <taxon>Bacillati</taxon>
        <taxon>Bacillota</taxon>
        <taxon>Clostridia</taxon>
        <taxon>Neomoorellales</taxon>
        <taxon>Neomoorellaceae</taxon>
        <taxon>Neomoorella</taxon>
    </lineage>
</organism>
<dbReference type="PANTHER" id="PTHR30003:SF0">
    <property type="entry name" value="GLYCOLATE PERMEASE GLCA-RELATED"/>
    <property type="match status" value="1"/>
</dbReference>
<dbReference type="RefSeq" id="WP_054938169.1">
    <property type="nucleotide sequence ID" value="NZ_PVXL01000040.1"/>
</dbReference>
<feature type="transmembrane region" description="Helical" evidence="8">
    <location>
        <begin position="319"/>
        <end position="338"/>
    </location>
</feature>
<feature type="transmembrane region" description="Helical" evidence="8">
    <location>
        <begin position="536"/>
        <end position="555"/>
    </location>
</feature>
<feature type="transmembrane region" description="Helical" evidence="8">
    <location>
        <begin position="203"/>
        <end position="224"/>
    </location>
</feature>
<feature type="transmembrane region" description="Helical" evidence="8">
    <location>
        <begin position="158"/>
        <end position="183"/>
    </location>
</feature>
<keyword evidence="10" id="KW-1185">Reference proteome</keyword>
<feature type="transmembrane region" description="Helical" evidence="8">
    <location>
        <begin position="34"/>
        <end position="56"/>
    </location>
</feature>
<evidence type="ECO:0000256" key="6">
    <source>
        <dbReference type="ARBA" id="ARBA00022989"/>
    </source>
</evidence>
<comment type="caution">
    <text evidence="8">Lacks conserved residue(s) required for the propagation of feature annotation.</text>
</comment>
<dbReference type="GO" id="GO:0015295">
    <property type="term" value="F:solute:proton symporter activity"/>
    <property type="evidence" value="ECO:0007669"/>
    <property type="project" value="TreeGrafter"/>
</dbReference>
<comment type="similarity">
    <text evidence="2 8">Belongs to the lactate permease family.</text>
</comment>
<feature type="transmembrane region" description="Helical" evidence="8">
    <location>
        <begin position="236"/>
        <end position="258"/>
    </location>
</feature>
<feature type="transmembrane region" description="Helical" evidence="8">
    <location>
        <begin position="6"/>
        <end position="27"/>
    </location>
</feature>
<reference evidence="9 10" key="1">
    <citation type="submission" date="2018-03" db="EMBL/GenBank/DDBJ databases">
        <title>Genome sequence of Moorella stamsii DSM 26217.</title>
        <authorList>
            <person name="Poehlein A."/>
            <person name="Daniel R."/>
        </authorList>
    </citation>
    <scope>NUCLEOTIDE SEQUENCE [LARGE SCALE GENOMIC DNA]</scope>
    <source>
        <strain evidence="10">DSM 26217</strain>
    </source>
</reference>
<keyword evidence="7 8" id="KW-0472">Membrane</keyword>
<comment type="caution">
    <text evidence="9">The sequence shown here is derived from an EMBL/GenBank/DDBJ whole genome shotgun (WGS) entry which is preliminary data.</text>
</comment>